<dbReference type="InterPro" id="IPR051011">
    <property type="entry name" value="Metal_resp_trans_reg"/>
</dbReference>
<dbReference type="CDD" id="cd00090">
    <property type="entry name" value="HTH_ARSR"/>
    <property type="match status" value="1"/>
</dbReference>
<evidence type="ECO:0000313" key="6">
    <source>
        <dbReference type="Proteomes" id="UP000538566"/>
    </source>
</evidence>
<dbReference type="InterPro" id="IPR001845">
    <property type="entry name" value="HTH_ArsR_DNA-bd_dom"/>
</dbReference>
<evidence type="ECO:0000256" key="1">
    <source>
        <dbReference type="ARBA" id="ARBA00023015"/>
    </source>
</evidence>
<comment type="caution">
    <text evidence="5">The sequence shown here is derived from an EMBL/GenBank/DDBJ whole genome shotgun (WGS) entry which is preliminary data.</text>
</comment>
<dbReference type="InterPro" id="IPR036388">
    <property type="entry name" value="WH-like_DNA-bd_sf"/>
</dbReference>
<sequence>MVDSIESSRAVGALGALAQEHRLAVFRLLVQAGPEGLAAGEVSARLGVPPSSLSFHLAQLAQAGLVSQERRSRSIIYRADLAAMNALIGYLTENCCGGIDCGVEGVACDAASEPALGAA</sequence>
<feature type="domain" description="HTH arsR-type" evidence="4">
    <location>
        <begin position="2"/>
        <end position="99"/>
    </location>
</feature>
<dbReference type="SMART" id="SM00418">
    <property type="entry name" value="HTH_ARSR"/>
    <property type="match status" value="1"/>
</dbReference>
<evidence type="ECO:0000313" key="5">
    <source>
        <dbReference type="EMBL" id="MBB4615644.1"/>
    </source>
</evidence>
<dbReference type="RefSeq" id="WP_144907979.1">
    <property type="nucleotide sequence ID" value="NZ_JACHOA010000010.1"/>
</dbReference>
<dbReference type="AlphaFoldDB" id="A0A7W7AG63"/>
<proteinExistence type="predicted"/>
<evidence type="ECO:0000256" key="3">
    <source>
        <dbReference type="ARBA" id="ARBA00023163"/>
    </source>
</evidence>
<dbReference type="GO" id="GO:0003677">
    <property type="term" value="F:DNA binding"/>
    <property type="evidence" value="ECO:0007669"/>
    <property type="project" value="UniProtKB-KW"/>
</dbReference>
<gene>
    <name evidence="5" type="ORF">GGR37_003944</name>
</gene>
<evidence type="ECO:0000259" key="4">
    <source>
        <dbReference type="PROSITE" id="PS50987"/>
    </source>
</evidence>
<dbReference type="GO" id="GO:0003700">
    <property type="term" value="F:DNA-binding transcription factor activity"/>
    <property type="evidence" value="ECO:0007669"/>
    <property type="project" value="InterPro"/>
</dbReference>
<organism evidence="5 6">
    <name type="scientific">Novosphingobium taihuense</name>
    <dbReference type="NCBI Taxonomy" id="260085"/>
    <lineage>
        <taxon>Bacteria</taxon>
        <taxon>Pseudomonadati</taxon>
        <taxon>Pseudomonadota</taxon>
        <taxon>Alphaproteobacteria</taxon>
        <taxon>Sphingomonadales</taxon>
        <taxon>Sphingomonadaceae</taxon>
        <taxon>Novosphingobium</taxon>
    </lineage>
</organism>
<dbReference type="Pfam" id="PF12840">
    <property type="entry name" value="HTH_20"/>
    <property type="match status" value="1"/>
</dbReference>
<reference evidence="5 6" key="1">
    <citation type="submission" date="2020-08" db="EMBL/GenBank/DDBJ databases">
        <title>Genomic Encyclopedia of Type Strains, Phase IV (KMG-IV): sequencing the most valuable type-strain genomes for metagenomic binning, comparative biology and taxonomic classification.</title>
        <authorList>
            <person name="Goeker M."/>
        </authorList>
    </citation>
    <scope>NUCLEOTIDE SEQUENCE [LARGE SCALE GENOMIC DNA]</scope>
    <source>
        <strain evidence="5 6">DSM 17507</strain>
    </source>
</reference>
<dbReference type="NCBIfam" id="NF033788">
    <property type="entry name" value="HTH_metalloreg"/>
    <property type="match status" value="1"/>
</dbReference>
<dbReference type="PROSITE" id="PS50987">
    <property type="entry name" value="HTH_ARSR_2"/>
    <property type="match status" value="1"/>
</dbReference>
<dbReference type="EMBL" id="JACHOA010000010">
    <property type="protein sequence ID" value="MBB4615644.1"/>
    <property type="molecule type" value="Genomic_DNA"/>
</dbReference>
<dbReference type="PANTHER" id="PTHR43132">
    <property type="entry name" value="ARSENICAL RESISTANCE OPERON REPRESSOR ARSR-RELATED"/>
    <property type="match status" value="1"/>
</dbReference>
<accession>A0A7W7AG63</accession>
<dbReference type="Gene3D" id="1.10.10.10">
    <property type="entry name" value="Winged helix-like DNA-binding domain superfamily/Winged helix DNA-binding domain"/>
    <property type="match status" value="1"/>
</dbReference>
<dbReference type="InterPro" id="IPR036390">
    <property type="entry name" value="WH_DNA-bd_sf"/>
</dbReference>
<dbReference type="OrthoDB" id="9804742at2"/>
<protein>
    <submittedName>
        <fullName evidence="5">DNA-binding transcriptional ArsR family regulator</fullName>
    </submittedName>
</protein>
<dbReference type="InterPro" id="IPR011991">
    <property type="entry name" value="ArsR-like_HTH"/>
</dbReference>
<dbReference type="PANTHER" id="PTHR43132:SF2">
    <property type="entry name" value="ARSENICAL RESISTANCE OPERON REPRESSOR ARSR-RELATED"/>
    <property type="match status" value="1"/>
</dbReference>
<dbReference type="PRINTS" id="PR00778">
    <property type="entry name" value="HTHARSR"/>
</dbReference>
<keyword evidence="2 5" id="KW-0238">DNA-binding</keyword>
<evidence type="ECO:0000256" key="2">
    <source>
        <dbReference type="ARBA" id="ARBA00023125"/>
    </source>
</evidence>
<keyword evidence="3" id="KW-0804">Transcription</keyword>
<keyword evidence="6" id="KW-1185">Reference proteome</keyword>
<dbReference type="Proteomes" id="UP000538566">
    <property type="component" value="Unassembled WGS sequence"/>
</dbReference>
<dbReference type="SUPFAM" id="SSF46785">
    <property type="entry name" value="Winged helix' DNA-binding domain"/>
    <property type="match status" value="1"/>
</dbReference>
<keyword evidence="1" id="KW-0805">Transcription regulation</keyword>
<name>A0A7W7AG63_9SPHN</name>